<evidence type="ECO:0000313" key="3">
    <source>
        <dbReference type="Proteomes" id="UP000823388"/>
    </source>
</evidence>
<keyword evidence="1" id="KW-0812">Transmembrane</keyword>
<evidence type="ECO:0000313" key="2">
    <source>
        <dbReference type="EMBL" id="KAG2560674.1"/>
    </source>
</evidence>
<sequence>MRWVQLAFVGARKSTARGFVGRRRPVVACGCCCCCCLLEVMSCEVPTTNYHRPMFPLKNLSSYSIPALSLSIITTVIFIIFYQVGAGGILHRKIQTFSFSFASEWIMIILSGRQGRCKFRRIFFACIALLMNHDHPVI</sequence>
<keyword evidence="1" id="KW-1133">Transmembrane helix</keyword>
<evidence type="ECO:0000256" key="1">
    <source>
        <dbReference type="SAM" id="Phobius"/>
    </source>
</evidence>
<accession>A0A8T0PRD2</accession>
<comment type="caution">
    <text evidence="2">The sequence shown here is derived from an EMBL/GenBank/DDBJ whole genome shotgun (WGS) entry which is preliminary data.</text>
</comment>
<gene>
    <name evidence="2" type="ORF">PVAP13_8KG077500</name>
</gene>
<keyword evidence="3" id="KW-1185">Reference proteome</keyword>
<name>A0A8T0PRD2_PANVG</name>
<protein>
    <submittedName>
        <fullName evidence="2">Uncharacterized protein</fullName>
    </submittedName>
</protein>
<feature type="transmembrane region" description="Helical" evidence="1">
    <location>
        <begin position="66"/>
        <end position="90"/>
    </location>
</feature>
<dbReference type="Proteomes" id="UP000823388">
    <property type="component" value="Chromosome 8K"/>
</dbReference>
<keyword evidence="1" id="KW-0472">Membrane</keyword>
<dbReference type="AlphaFoldDB" id="A0A8T0PRD2"/>
<proteinExistence type="predicted"/>
<organism evidence="2 3">
    <name type="scientific">Panicum virgatum</name>
    <name type="common">Blackwell switchgrass</name>
    <dbReference type="NCBI Taxonomy" id="38727"/>
    <lineage>
        <taxon>Eukaryota</taxon>
        <taxon>Viridiplantae</taxon>
        <taxon>Streptophyta</taxon>
        <taxon>Embryophyta</taxon>
        <taxon>Tracheophyta</taxon>
        <taxon>Spermatophyta</taxon>
        <taxon>Magnoliopsida</taxon>
        <taxon>Liliopsida</taxon>
        <taxon>Poales</taxon>
        <taxon>Poaceae</taxon>
        <taxon>PACMAD clade</taxon>
        <taxon>Panicoideae</taxon>
        <taxon>Panicodae</taxon>
        <taxon>Paniceae</taxon>
        <taxon>Panicinae</taxon>
        <taxon>Panicum</taxon>
        <taxon>Panicum sect. Hiantes</taxon>
    </lineage>
</organism>
<dbReference type="EMBL" id="CM029051">
    <property type="protein sequence ID" value="KAG2560674.1"/>
    <property type="molecule type" value="Genomic_DNA"/>
</dbReference>
<reference evidence="2 3" key="1">
    <citation type="submission" date="2020-05" db="EMBL/GenBank/DDBJ databases">
        <title>WGS assembly of Panicum virgatum.</title>
        <authorList>
            <person name="Lovell J.T."/>
            <person name="Jenkins J."/>
            <person name="Shu S."/>
            <person name="Juenger T.E."/>
            <person name="Schmutz J."/>
        </authorList>
    </citation>
    <scope>NUCLEOTIDE SEQUENCE [LARGE SCALE GENOMIC DNA]</scope>
    <source>
        <strain evidence="3">cv. AP13</strain>
    </source>
</reference>